<evidence type="ECO:0000256" key="3">
    <source>
        <dbReference type="ARBA" id="ARBA00011245"/>
    </source>
</evidence>
<evidence type="ECO:0000256" key="2">
    <source>
        <dbReference type="ARBA" id="ARBA00007615"/>
    </source>
</evidence>
<evidence type="ECO:0000256" key="6">
    <source>
        <dbReference type="ARBA" id="ARBA00022729"/>
    </source>
</evidence>
<keyword evidence="9 10" id="KW-0143">Chaperone</keyword>
<dbReference type="PANTHER" id="PTHR35869">
    <property type="entry name" value="OUTER-MEMBRANE LIPOPROTEIN CARRIER PROTEIN"/>
    <property type="match status" value="1"/>
</dbReference>
<dbReference type="GO" id="GO:0042953">
    <property type="term" value="P:lipoprotein transport"/>
    <property type="evidence" value="ECO:0007669"/>
    <property type="project" value="InterPro"/>
</dbReference>
<comment type="function">
    <text evidence="10">Participates in the translocation of lipoproteins from the inner membrane to the outer membrane. Only forms a complex with a lipoprotein if the residue after the N-terminal Cys is not an aspartate (The Asp acts as a targeting signal to indicate that the lipoprotein should stay in the inner membrane).</text>
</comment>
<evidence type="ECO:0000256" key="1">
    <source>
        <dbReference type="ARBA" id="ARBA00004418"/>
    </source>
</evidence>
<proteinExistence type="inferred from homology"/>
<keyword evidence="8 10" id="KW-0653">Protein transport</keyword>
<evidence type="ECO:0000256" key="4">
    <source>
        <dbReference type="ARBA" id="ARBA00014035"/>
    </source>
</evidence>
<reference evidence="11 12" key="1">
    <citation type="submission" date="2016-12" db="EMBL/GenBank/DDBJ databases">
        <title>Thioflexothrix psekupsii D3 genome sequencing and assembly.</title>
        <authorList>
            <person name="Fomenkov A."/>
            <person name="Vincze T."/>
            <person name="Grabovich M."/>
            <person name="Anton B.P."/>
            <person name="Dubinina G."/>
            <person name="Orlova M."/>
            <person name="Belousova E."/>
            <person name="Roberts R.J."/>
        </authorList>
    </citation>
    <scope>NUCLEOTIDE SEQUENCE [LARGE SCALE GENOMIC DNA]</scope>
    <source>
        <strain evidence="11">D3</strain>
    </source>
</reference>
<evidence type="ECO:0000256" key="10">
    <source>
        <dbReference type="HAMAP-Rule" id="MF_00240"/>
    </source>
</evidence>
<dbReference type="InterPro" id="IPR004564">
    <property type="entry name" value="OM_lipoprot_carrier_LolA-like"/>
</dbReference>
<evidence type="ECO:0000256" key="9">
    <source>
        <dbReference type="ARBA" id="ARBA00023186"/>
    </source>
</evidence>
<comment type="subunit">
    <text evidence="3 10">Monomer.</text>
</comment>
<dbReference type="GO" id="GO:0044874">
    <property type="term" value="P:lipoprotein localization to outer membrane"/>
    <property type="evidence" value="ECO:0007669"/>
    <property type="project" value="UniProtKB-UniRule"/>
</dbReference>
<keyword evidence="12" id="KW-1185">Reference proteome</keyword>
<dbReference type="RefSeq" id="WP_140048482.1">
    <property type="nucleotide sequence ID" value="NZ_MSLT01000007.1"/>
</dbReference>
<sequence>MMKHYIILGLLFGILGLNQAVLANETALLNQFLDQLNTLQAQFQQKLYNEQGELLETSAGQLSLKRPNRFRWHYQNPYEQLIVADGEYVWIYDTDLEQVTQRELAQALGNTPAFLISPVHQVDQDFTVALLENSEVVTRFLLKPKNSEAQFSSIEIWLKDMQLQGLRLQDNLGQFTAIDFSNQVLNQALDEKLFIFTPPPHVDVIQDM</sequence>
<dbReference type="Proteomes" id="UP000194798">
    <property type="component" value="Unassembled WGS sequence"/>
</dbReference>
<dbReference type="InterPro" id="IPR029046">
    <property type="entry name" value="LolA/LolB/LppX"/>
</dbReference>
<evidence type="ECO:0000256" key="7">
    <source>
        <dbReference type="ARBA" id="ARBA00022764"/>
    </source>
</evidence>
<organism evidence="11 12">
    <name type="scientific">Thioflexithrix psekupsensis</name>
    <dbReference type="NCBI Taxonomy" id="1570016"/>
    <lineage>
        <taxon>Bacteria</taxon>
        <taxon>Pseudomonadati</taxon>
        <taxon>Pseudomonadota</taxon>
        <taxon>Gammaproteobacteria</taxon>
        <taxon>Thiotrichales</taxon>
        <taxon>Thioflexithrix</taxon>
    </lineage>
</organism>
<evidence type="ECO:0000256" key="5">
    <source>
        <dbReference type="ARBA" id="ARBA00022448"/>
    </source>
</evidence>
<dbReference type="AlphaFoldDB" id="A0A251XAS2"/>
<keyword evidence="6" id="KW-0732">Signal</keyword>
<keyword evidence="7 10" id="KW-0574">Periplasm</keyword>
<dbReference type="EMBL" id="MSLT01000007">
    <property type="protein sequence ID" value="OUD15071.1"/>
    <property type="molecule type" value="Genomic_DNA"/>
</dbReference>
<comment type="caution">
    <text evidence="11">The sequence shown here is derived from an EMBL/GenBank/DDBJ whole genome shotgun (WGS) entry which is preliminary data.</text>
</comment>
<evidence type="ECO:0000256" key="8">
    <source>
        <dbReference type="ARBA" id="ARBA00022927"/>
    </source>
</evidence>
<comment type="similarity">
    <text evidence="2 10">Belongs to the LolA family.</text>
</comment>
<dbReference type="OrthoDB" id="9787361at2"/>
<dbReference type="SUPFAM" id="SSF89392">
    <property type="entry name" value="Prokaryotic lipoproteins and lipoprotein localization factors"/>
    <property type="match status" value="1"/>
</dbReference>
<protein>
    <recommendedName>
        <fullName evidence="4 10">Outer-membrane lipoprotein carrier protein</fullName>
    </recommendedName>
</protein>
<comment type="subcellular location">
    <subcellularLocation>
        <location evidence="1 10">Periplasm</location>
    </subcellularLocation>
</comment>
<gene>
    <name evidence="10" type="primary">lolA</name>
    <name evidence="11" type="ORF">TPSD3_04575</name>
</gene>
<accession>A0A251XAS2</accession>
<dbReference type="InterPro" id="IPR018323">
    <property type="entry name" value="OM_lipoprot_carrier_LolA_Pbac"/>
</dbReference>
<keyword evidence="11" id="KW-0449">Lipoprotein</keyword>
<keyword evidence="5 10" id="KW-0813">Transport</keyword>
<dbReference type="CDD" id="cd16325">
    <property type="entry name" value="LolA"/>
    <property type="match status" value="1"/>
</dbReference>
<dbReference type="PANTHER" id="PTHR35869:SF1">
    <property type="entry name" value="OUTER-MEMBRANE LIPOPROTEIN CARRIER PROTEIN"/>
    <property type="match status" value="1"/>
</dbReference>
<evidence type="ECO:0000313" key="11">
    <source>
        <dbReference type="EMBL" id="OUD15071.1"/>
    </source>
</evidence>
<dbReference type="HAMAP" id="MF_00240">
    <property type="entry name" value="LolA"/>
    <property type="match status" value="1"/>
</dbReference>
<evidence type="ECO:0000313" key="12">
    <source>
        <dbReference type="Proteomes" id="UP000194798"/>
    </source>
</evidence>
<dbReference type="Pfam" id="PF03548">
    <property type="entry name" value="LolA"/>
    <property type="match status" value="1"/>
</dbReference>
<name>A0A251XAS2_9GAMM</name>
<dbReference type="GO" id="GO:0030288">
    <property type="term" value="C:outer membrane-bounded periplasmic space"/>
    <property type="evidence" value="ECO:0007669"/>
    <property type="project" value="TreeGrafter"/>
</dbReference>
<dbReference type="Gene3D" id="2.50.20.10">
    <property type="entry name" value="Lipoprotein localisation LolA/LolB/LppX"/>
    <property type="match status" value="1"/>
</dbReference>
<dbReference type="NCBIfam" id="TIGR00547">
    <property type="entry name" value="lolA"/>
    <property type="match status" value="1"/>
</dbReference>